<accession>A0A2P2QRB6</accession>
<proteinExistence type="predicted"/>
<sequence>MHNLIKRSKYIREFRHEPYHSCKALQAGCPQTALVTFVSIPMCQFTYSLNKFLNIMRVCSICLTINEPC</sequence>
<evidence type="ECO:0000313" key="1">
    <source>
        <dbReference type="EMBL" id="MBX69586.1"/>
    </source>
</evidence>
<protein>
    <submittedName>
        <fullName evidence="1">Uncharacterized protein LOC8269823</fullName>
    </submittedName>
</protein>
<organism evidence="1">
    <name type="scientific">Rhizophora mucronata</name>
    <name type="common">Asiatic mangrove</name>
    <dbReference type="NCBI Taxonomy" id="61149"/>
    <lineage>
        <taxon>Eukaryota</taxon>
        <taxon>Viridiplantae</taxon>
        <taxon>Streptophyta</taxon>
        <taxon>Embryophyta</taxon>
        <taxon>Tracheophyta</taxon>
        <taxon>Spermatophyta</taxon>
        <taxon>Magnoliopsida</taxon>
        <taxon>eudicotyledons</taxon>
        <taxon>Gunneridae</taxon>
        <taxon>Pentapetalae</taxon>
        <taxon>rosids</taxon>
        <taxon>fabids</taxon>
        <taxon>Malpighiales</taxon>
        <taxon>Rhizophoraceae</taxon>
        <taxon>Rhizophora</taxon>
    </lineage>
</organism>
<dbReference type="AlphaFoldDB" id="A0A2P2QRB6"/>
<reference evidence="1" key="1">
    <citation type="submission" date="2018-02" db="EMBL/GenBank/DDBJ databases">
        <title>Rhizophora mucronata_Transcriptome.</title>
        <authorList>
            <person name="Meera S.P."/>
            <person name="Sreeshan A."/>
            <person name="Augustine A."/>
        </authorList>
    </citation>
    <scope>NUCLEOTIDE SEQUENCE</scope>
    <source>
        <tissue evidence="1">Leaf</tissue>
    </source>
</reference>
<name>A0A2P2QRB6_RHIMU</name>
<dbReference type="EMBL" id="GGEC01089102">
    <property type="protein sequence ID" value="MBX69586.1"/>
    <property type="molecule type" value="Transcribed_RNA"/>
</dbReference>